<dbReference type="STRING" id="55661.A0A091GIT7"/>
<reference evidence="2 3" key="1">
    <citation type="submission" date="2014-04" db="EMBL/GenBank/DDBJ databases">
        <title>Genome evolution of avian class.</title>
        <authorList>
            <person name="Zhang G."/>
            <person name="Li C."/>
        </authorList>
    </citation>
    <scope>NUCLEOTIDE SEQUENCE [LARGE SCALE GENOMIC DNA]</scope>
    <source>
        <strain evidence="2">BGI_N303</strain>
    </source>
</reference>
<feature type="non-terminal residue" evidence="2">
    <location>
        <position position="1"/>
    </location>
</feature>
<evidence type="ECO:0000256" key="1">
    <source>
        <dbReference type="SAM" id="MobiDB-lite"/>
    </source>
</evidence>
<feature type="non-terminal residue" evidence="2">
    <location>
        <position position="287"/>
    </location>
</feature>
<dbReference type="PANTHER" id="PTHR14817:SF2">
    <property type="entry name" value="COILED-COIL DOMAIN-CONTAINING PROTEIN 15"/>
    <property type="match status" value="1"/>
</dbReference>
<dbReference type="EMBL" id="KL448280">
    <property type="protein sequence ID" value="KFO81853.1"/>
    <property type="molecule type" value="Genomic_DNA"/>
</dbReference>
<evidence type="ECO:0000313" key="3">
    <source>
        <dbReference type="Proteomes" id="UP000053760"/>
    </source>
</evidence>
<organism evidence="2 3">
    <name type="scientific">Cuculus canorus</name>
    <name type="common">Common cuckoo</name>
    <dbReference type="NCBI Taxonomy" id="55661"/>
    <lineage>
        <taxon>Eukaryota</taxon>
        <taxon>Metazoa</taxon>
        <taxon>Chordata</taxon>
        <taxon>Craniata</taxon>
        <taxon>Vertebrata</taxon>
        <taxon>Euteleostomi</taxon>
        <taxon>Archelosauria</taxon>
        <taxon>Archosauria</taxon>
        <taxon>Dinosauria</taxon>
        <taxon>Saurischia</taxon>
        <taxon>Theropoda</taxon>
        <taxon>Coelurosauria</taxon>
        <taxon>Aves</taxon>
        <taxon>Neognathae</taxon>
        <taxon>Neoaves</taxon>
        <taxon>Otidimorphae</taxon>
        <taxon>Cuculiformes</taxon>
        <taxon>Cuculidae</taxon>
        <taxon>Cuculus</taxon>
    </lineage>
</organism>
<accession>A0A091GIT7</accession>
<evidence type="ECO:0000313" key="2">
    <source>
        <dbReference type="EMBL" id="KFO81853.1"/>
    </source>
</evidence>
<dbReference type="AlphaFoldDB" id="A0A091GIT7"/>
<protein>
    <submittedName>
        <fullName evidence="2">Uncharacterized protein</fullName>
    </submittedName>
</protein>
<dbReference type="GO" id="GO:0005813">
    <property type="term" value="C:centrosome"/>
    <property type="evidence" value="ECO:0007669"/>
    <property type="project" value="TreeGrafter"/>
</dbReference>
<feature type="region of interest" description="Disordered" evidence="1">
    <location>
        <begin position="259"/>
        <end position="287"/>
    </location>
</feature>
<sequence>KELQREKAASLRRFQGEAERESSIAVQYADFALRLTPRKNTCLFRSCPVPAICGPGVCAGLAQQQGIPSEPFQQQAAQLSKTMKQVRRRLASCKTVPQGMGSPQLPSGVWRQEKPESCKTATMPAADENEELLLAGHHDLPAELQDQGTAPHQAEQDDDFYIKIEFEKFCHGSVKDLTSLEPPQRPHTDCQPPLLLWDGVDQEETKKQVSSPSPCLDLIDGDQWGMEVWDGEGPSLSMCVPTGLRARRKTSARWKSRGCRRWLSSQNPPREREPVKPCPSLNWRREE</sequence>
<proteinExistence type="predicted"/>
<dbReference type="Proteomes" id="UP000053760">
    <property type="component" value="Unassembled WGS sequence"/>
</dbReference>
<feature type="region of interest" description="Disordered" evidence="1">
    <location>
        <begin position="1"/>
        <end position="20"/>
    </location>
</feature>
<name>A0A091GIT7_CUCCA</name>
<dbReference type="InterPro" id="IPR037693">
    <property type="entry name" value="CCDC15"/>
</dbReference>
<keyword evidence="3" id="KW-1185">Reference proteome</keyword>
<dbReference type="PANTHER" id="PTHR14817">
    <property type="entry name" value="COILED-COIL DOMAIN-CONTAINING PROTEIN 15"/>
    <property type="match status" value="1"/>
</dbReference>
<gene>
    <name evidence="2" type="ORF">N303_10822</name>
</gene>